<dbReference type="InterPro" id="IPR006058">
    <property type="entry name" value="2Fe2S_fd_BS"/>
</dbReference>
<comment type="caution">
    <text evidence="10">The sequence shown here is derived from an EMBL/GenBank/DDBJ whole genome shotgun (WGS) entry which is preliminary data.</text>
</comment>
<dbReference type="SUPFAM" id="SSF47741">
    <property type="entry name" value="CO dehydrogenase ISP C-domain like"/>
    <property type="match status" value="1"/>
</dbReference>
<keyword evidence="4" id="KW-0274">FAD</keyword>
<dbReference type="Gene3D" id="3.30.43.10">
    <property type="entry name" value="Uridine Diphospho-n-acetylenolpyruvylglucosamine Reductase, domain 2"/>
    <property type="match status" value="1"/>
</dbReference>
<keyword evidence="1" id="KW-0285">Flavoprotein</keyword>
<dbReference type="InterPro" id="IPR016167">
    <property type="entry name" value="FAD-bd_PCMH_sub1"/>
</dbReference>
<dbReference type="GO" id="GO:0051537">
    <property type="term" value="F:2 iron, 2 sulfur cluster binding"/>
    <property type="evidence" value="ECO:0007669"/>
    <property type="project" value="UniProtKB-KW"/>
</dbReference>
<gene>
    <name evidence="10" type="ORF">IWW36_005325</name>
</gene>
<dbReference type="InterPro" id="IPR016208">
    <property type="entry name" value="Ald_Oxase/xanthine_DH-like"/>
</dbReference>
<keyword evidence="3" id="KW-0479">Metal-binding</keyword>
<dbReference type="InterPro" id="IPR016169">
    <property type="entry name" value="FAD-bd_PCMH_sub2"/>
</dbReference>
<dbReference type="InterPro" id="IPR012675">
    <property type="entry name" value="Beta-grasp_dom_sf"/>
</dbReference>
<keyword evidence="7" id="KW-0411">Iron-sulfur</keyword>
<dbReference type="InterPro" id="IPR016166">
    <property type="entry name" value="FAD-bd_PCMH"/>
</dbReference>
<evidence type="ECO:0000256" key="2">
    <source>
        <dbReference type="ARBA" id="ARBA00022714"/>
    </source>
</evidence>
<keyword evidence="11" id="KW-1185">Reference proteome</keyword>
<dbReference type="PROSITE" id="PS00197">
    <property type="entry name" value="2FE2S_FER_1"/>
    <property type="match status" value="1"/>
</dbReference>
<dbReference type="GO" id="GO:0071949">
    <property type="term" value="F:FAD binding"/>
    <property type="evidence" value="ECO:0007669"/>
    <property type="project" value="InterPro"/>
</dbReference>
<feature type="non-terminal residue" evidence="10">
    <location>
        <position position="412"/>
    </location>
</feature>
<dbReference type="Pfam" id="PF00111">
    <property type="entry name" value="Fer2"/>
    <property type="match status" value="1"/>
</dbReference>
<proteinExistence type="predicted"/>
<name>A0A9W8I1U0_9FUNG</name>
<evidence type="ECO:0000256" key="5">
    <source>
        <dbReference type="ARBA" id="ARBA00023002"/>
    </source>
</evidence>
<dbReference type="PANTHER" id="PTHR45444">
    <property type="entry name" value="XANTHINE DEHYDROGENASE"/>
    <property type="match status" value="1"/>
</dbReference>
<dbReference type="InterPro" id="IPR002346">
    <property type="entry name" value="Mopterin_DH_FAD-bd"/>
</dbReference>
<dbReference type="Proteomes" id="UP001139887">
    <property type="component" value="Unassembled WGS sequence"/>
</dbReference>
<dbReference type="SUPFAM" id="SSF56176">
    <property type="entry name" value="FAD-binding/transporter-associated domain-like"/>
    <property type="match status" value="1"/>
</dbReference>
<dbReference type="GO" id="GO:0016491">
    <property type="term" value="F:oxidoreductase activity"/>
    <property type="evidence" value="ECO:0007669"/>
    <property type="project" value="UniProtKB-KW"/>
</dbReference>
<reference evidence="10" key="1">
    <citation type="submission" date="2022-07" db="EMBL/GenBank/DDBJ databases">
        <title>Phylogenomic reconstructions and comparative analyses of Kickxellomycotina fungi.</title>
        <authorList>
            <person name="Reynolds N.K."/>
            <person name="Stajich J.E."/>
            <person name="Barry K."/>
            <person name="Grigoriev I.V."/>
            <person name="Crous P."/>
            <person name="Smith M.E."/>
        </authorList>
    </citation>
    <scope>NUCLEOTIDE SEQUENCE</scope>
    <source>
        <strain evidence="10">NRRL 1566</strain>
    </source>
</reference>
<evidence type="ECO:0000256" key="1">
    <source>
        <dbReference type="ARBA" id="ARBA00022630"/>
    </source>
</evidence>
<accession>A0A9W8I1U0</accession>
<feature type="domain" description="FAD-binding PCMH-type" evidence="9">
    <location>
        <begin position="297"/>
        <end position="412"/>
    </location>
</feature>
<evidence type="ECO:0000259" key="8">
    <source>
        <dbReference type="PROSITE" id="PS51085"/>
    </source>
</evidence>
<evidence type="ECO:0000256" key="3">
    <source>
        <dbReference type="ARBA" id="ARBA00022723"/>
    </source>
</evidence>
<keyword evidence="5" id="KW-0560">Oxidoreductase</keyword>
<dbReference type="EMBL" id="JANBUW010001201">
    <property type="protein sequence ID" value="KAJ2844061.1"/>
    <property type="molecule type" value="Genomic_DNA"/>
</dbReference>
<keyword evidence="2" id="KW-0001">2Fe-2S</keyword>
<dbReference type="InterPro" id="IPR001041">
    <property type="entry name" value="2Fe-2S_ferredoxin-type"/>
</dbReference>
<keyword evidence="6" id="KW-0408">Iron</keyword>
<dbReference type="GO" id="GO:0005506">
    <property type="term" value="F:iron ion binding"/>
    <property type="evidence" value="ECO:0007669"/>
    <property type="project" value="InterPro"/>
</dbReference>
<evidence type="ECO:0000313" key="10">
    <source>
        <dbReference type="EMBL" id="KAJ2844061.1"/>
    </source>
</evidence>
<evidence type="ECO:0000256" key="6">
    <source>
        <dbReference type="ARBA" id="ARBA00023004"/>
    </source>
</evidence>
<dbReference type="InterPro" id="IPR036884">
    <property type="entry name" value="2Fe-2S-bd_dom_sf"/>
</dbReference>
<evidence type="ECO:0000256" key="4">
    <source>
        <dbReference type="ARBA" id="ARBA00022827"/>
    </source>
</evidence>
<dbReference type="AlphaFoldDB" id="A0A9W8I1U0"/>
<organism evidence="10 11">
    <name type="scientific">Coemansia brasiliensis</name>
    <dbReference type="NCBI Taxonomy" id="2650707"/>
    <lineage>
        <taxon>Eukaryota</taxon>
        <taxon>Fungi</taxon>
        <taxon>Fungi incertae sedis</taxon>
        <taxon>Zoopagomycota</taxon>
        <taxon>Kickxellomycotina</taxon>
        <taxon>Kickxellomycetes</taxon>
        <taxon>Kickxellales</taxon>
        <taxon>Kickxellaceae</taxon>
        <taxon>Coemansia</taxon>
    </lineage>
</organism>
<dbReference type="Gene3D" id="1.10.150.120">
    <property type="entry name" value="[2Fe-2S]-binding domain"/>
    <property type="match status" value="1"/>
</dbReference>
<dbReference type="SUPFAM" id="SSF54292">
    <property type="entry name" value="2Fe-2S ferredoxin-like"/>
    <property type="match status" value="1"/>
</dbReference>
<evidence type="ECO:0000256" key="7">
    <source>
        <dbReference type="ARBA" id="ARBA00023014"/>
    </source>
</evidence>
<feature type="domain" description="2Fe-2S ferredoxin-type" evidence="8">
    <location>
        <begin position="8"/>
        <end position="94"/>
    </location>
</feature>
<dbReference type="PROSITE" id="PS51387">
    <property type="entry name" value="FAD_PCMH"/>
    <property type="match status" value="1"/>
</dbReference>
<dbReference type="InterPro" id="IPR036010">
    <property type="entry name" value="2Fe-2S_ferredoxin-like_sf"/>
</dbReference>
<dbReference type="InterPro" id="IPR002888">
    <property type="entry name" value="2Fe-2S-bd"/>
</dbReference>
<evidence type="ECO:0000259" key="9">
    <source>
        <dbReference type="PROSITE" id="PS51387"/>
    </source>
</evidence>
<dbReference type="PANTHER" id="PTHR45444:SF3">
    <property type="entry name" value="XANTHINE DEHYDROGENASE"/>
    <property type="match status" value="1"/>
</dbReference>
<protein>
    <recommendedName>
        <fullName evidence="12">Xanthine dehydrogenase</fullName>
    </recommendedName>
</protein>
<evidence type="ECO:0008006" key="12">
    <source>
        <dbReference type="Google" id="ProtNLM"/>
    </source>
</evidence>
<dbReference type="PROSITE" id="PS51085">
    <property type="entry name" value="2FE2S_FER_2"/>
    <property type="match status" value="1"/>
</dbReference>
<dbReference type="Gene3D" id="3.10.20.30">
    <property type="match status" value="1"/>
</dbReference>
<dbReference type="OrthoDB" id="8300278at2759"/>
<dbReference type="FunFam" id="3.10.20.30:FF:000015">
    <property type="entry name" value="Aldehyde oxidase 1"/>
    <property type="match status" value="1"/>
</dbReference>
<dbReference type="Pfam" id="PF00941">
    <property type="entry name" value="FAD_binding_5"/>
    <property type="match status" value="1"/>
</dbReference>
<dbReference type="Pfam" id="PF01799">
    <property type="entry name" value="Fer2_2"/>
    <property type="match status" value="1"/>
</dbReference>
<evidence type="ECO:0000313" key="11">
    <source>
        <dbReference type="Proteomes" id="UP001139887"/>
    </source>
</evidence>
<dbReference type="InterPro" id="IPR036318">
    <property type="entry name" value="FAD-bd_PCMH-like_sf"/>
</dbReference>
<dbReference type="Gene3D" id="3.30.465.10">
    <property type="match status" value="1"/>
</dbReference>
<sequence length="412" mass="44766">MTKPQFSSSILFYLNGSRRVIDDVDLDMTLLQYLRSTGMTSVKLGCGEGGCGACTVMVSSYDSVTNKPRHYTANACLFPLYAVDGLHIVTVEGLGNSTNPHQIQLRLATLHSFQCGFCTSGFVMSLYVLLRNNPQPTELEIEECFDGNLCRCTGYRPILDAAKTFAKDAWKSGSSIGPDGLVNVAQANGGCGIKDCCRLQGTNQQEFSLPEPAASRTNGTTGEGGGCCKGGSAKLGCCKSATANGAEAEKLEAMKKFTPYDETQEPIFPPFLARYARNETSEDEPCRQALMLRNNRADAQCKLFYRPLNLKQLLAIISEHPDAKLVAGSSEIGIEKTFKHSEFPVQVYVSDVPELCQVEEVAGGISFGANITLARFNHVLQQLSEQHGLAKSQCFDALKNALKFFAGNQIRN</sequence>